<evidence type="ECO:0000313" key="1">
    <source>
        <dbReference type="EMBL" id="GGD77158.1"/>
    </source>
</evidence>
<dbReference type="EMBL" id="BMHP01000003">
    <property type="protein sequence ID" value="GGD77158.1"/>
    <property type="molecule type" value="Genomic_DNA"/>
</dbReference>
<evidence type="ECO:0000313" key="2">
    <source>
        <dbReference type="Proteomes" id="UP000612456"/>
    </source>
</evidence>
<reference evidence="1" key="1">
    <citation type="journal article" date="2014" name="Int. J. Syst. Evol. Microbiol.">
        <title>Complete genome sequence of Corynebacterium casei LMG S-19264T (=DSM 44701T), isolated from a smear-ripened cheese.</title>
        <authorList>
            <consortium name="US DOE Joint Genome Institute (JGI-PGF)"/>
            <person name="Walter F."/>
            <person name="Albersmeier A."/>
            <person name="Kalinowski J."/>
            <person name="Ruckert C."/>
        </authorList>
    </citation>
    <scope>NUCLEOTIDE SEQUENCE</scope>
    <source>
        <strain evidence="1">CGMCC 1.15178</strain>
    </source>
</reference>
<sequence>MWMSGAGFGRRPATAEQKVRCTGYKMINRSKVQVEAYALLLFLLLMQETCMFLHNENTD</sequence>
<gene>
    <name evidence="1" type="ORF">GCM10010911_38980</name>
</gene>
<keyword evidence="2" id="KW-1185">Reference proteome</keyword>
<organism evidence="1 2">
    <name type="scientific">Paenibacillus nasutitermitis</name>
    <dbReference type="NCBI Taxonomy" id="1652958"/>
    <lineage>
        <taxon>Bacteria</taxon>
        <taxon>Bacillati</taxon>
        <taxon>Bacillota</taxon>
        <taxon>Bacilli</taxon>
        <taxon>Bacillales</taxon>
        <taxon>Paenibacillaceae</taxon>
        <taxon>Paenibacillus</taxon>
    </lineage>
</organism>
<dbReference type="AlphaFoldDB" id="A0A916Z670"/>
<dbReference type="Proteomes" id="UP000612456">
    <property type="component" value="Unassembled WGS sequence"/>
</dbReference>
<protein>
    <submittedName>
        <fullName evidence="1">Uncharacterized protein</fullName>
    </submittedName>
</protein>
<reference evidence="1" key="2">
    <citation type="submission" date="2020-09" db="EMBL/GenBank/DDBJ databases">
        <authorList>
            <person name="Sun Q."/>
            <person name="Zhou Y."/>
        </authorList>
    </citation>
    <scope>NUCLEOTIDE SEQUENCE</scope>
    <source>
        <strain evidence="1">CGMCC 1.15178</strain>
    </source>
</reference>
<proteinExistence type="predicted"/>
<accession>A0A916Z670</accession>
<comment type="caution">
    <text evidence="1">The sequence shown here is derived from an EMBL/GenBank/DDBJ whole genome shotgun (WGS) entry which is preliminary data.</text>
</comment>
<name>A0A916Z670_9BACL</name>